<evidence type="ECO:0000313" key="2">
    <source>
        <dbReference type="EMBL" id="KAF9322459.1"/>
    </source>
</evidence>
<proteinExistence type="predicted"/>
<keyword evidence="3" id="KW-1185">Reference proteome</keyword>
<feature type="region of interest" description="Disordered" evidence="1">
    <location>
        <begin position="650"/>
        <end position="672"/>
    </location>
</feature>
<protein>
    <submittedName>
        <fullName evidence="2">Uncharacterized protein</fullName>
    </submittedName>
</protein>
<organism evidence="2 3">
    <name type="scientific">Podila minutissima</name>
    <dbReference type="NCBI Taxonomy" id="64525"/>
    <lineage>
        <taxon>Eukaryota</taxon>
        <taxon>Fungi</taxon>
        <taxon>Fungi incertae sedis</taxon>
        <taxon>Mucoromycota</taxon>
        <taxon>Mortierellomycotina</taxon>
        <taxon>Mortierellomycetes</taxon>
        <taxon>Mortierellales</taxon>
        <taxon>Mortierellaceae</taxon>
        <taxon>Podila</taxon>
    </lineage>
</organism>
<dbReference type="Proteomes" id="UP000696485">
    <property type="component" value="Unassembled WGS sequence"/>
</dbReference>
<sequence length="709" mass="80746">MYKGNQGLEPTTKWYEFIYSPGVRPMERDSGIKWAIKANSGAEPEGPKSKTCLQCGKESNGDDFDVLFAHGKSWYHPLCKECERKKRVSADPAQKAASYFAQWWRGRSLVFKSRDQASGFVLTVFLRGVCVGAPRFSGREVAHLRLKAQAQGSTSIDWYDHESLTAGDRDPMKQFTTDRITSDSDKKILPYSHRRQCTVAASAWKNEIFMDLTFKQRVDYMLYCLEEEMKIDFTYRDEDLWQYFCNNRHDKKERIIWDKYEWQYFLRVCNGTDLCSGLTMAEIGQRGNIDRLSSDGKYRLGACIYIPQGLNFAKELLEDFKTSKLFQGTDLENCREGIKMLRDLMIETAEKMKPCLSNLLDEHAALIVGSEDSNNEEVQLAEEIVKNICDQYEPEPDDMAITDCNNQDVVRAMDNTIEYEKDASKSSNLMAPEIDPWEYEKEAASSFWSFGESDEEDSFSDAEHDNAVSMLPLGEAKNVHQGNSKLFQRHIDHGEAESRSDVPFSTLTPPLIFEKERSGLAVLPKYVHARPQEEKGEPILKGRTQTLLVEDNNSQGRAHKICKSRLSATKALQNSMVPKSAMEKNMEQTISAAAVLSKCPSVASSLKQPPISDFLFRRDKENRPPQTALITQYFTSEHRNTAFEIEIPKHSRSEQFKATGHATDAAKRKDIESGKEAAAWASDDDFMSGRVTTRNTPFVKKITTKKQRH</sequence>
<evidence type="ECO:0000256" key="1">
    <source>
        <dbReference type="SAM" id="MobiDB-lite"/>
    </source>
</evidence>
<dbReference type="EMBL" id="JAAAUY010001547">
    <property type="protein sequence ID" value="KAF9322459.1"/>
    <property type="molecule type" value="Genomic_DNA"/>
</dbReference>
<name>A0A9P5SCU4_9FUNG</name>
<accession>A0A9P5SCU4</accession>
<evidence type="ECO:0000313" key="3">
    <source>
        <dbReference type="Proteomes" id="UP000696485"/>
    </source>
</evidence>
<gene>
    <name evidence="2" type="ORF">BG006_002367</name>
</gene>
<dbReference type="AlphaFoldDB" id="A0A9P5SCU4"/>
<comment type="caution">
    <text evidence="2">The sequence shown here is derived from an EMBL/GenBank/DDBJ whole genome shotgun (WGS) entry which is preliminary data.</text>
</comment>
<reference evidence="2" key="1">
    <citation type="journal article" date="2020" name="Fungal Divers.">
        <title>Resolving the Mortierellaceae phylogeny through synthesis of multi-gene phylogenetics and phylogenomics.</title>
        <authorList>
            <person name="Vandepol N."/>
            <person name="Liber J."/>
            <person name="Desiro A."/>
            <person name="Na H."/>
            <person name="Kennedy M."/>
            <person name="Barry K."/>
            <person name="Grigoriev I.V."/>
            <person name="Miller A.N."/>
            <person name="O'Donnell K."/>
            <person name="Stajich J.E."/>
            <person name="Bonito G."/>
        </authorList>
    </citation>
    <scope>NUCLEOTIDE SEQUENCE</scope>
    <source>
        <strain evidence="2">NVP1</strain>
    </source>
</reference>